<proteinExistence type="predicted"/>
<organism evidence="3 4">
    <name type="scientific">Zasmidium cellare</name>
    <name type="common">Wine cellar mold</name>
    <name type="synonym">Racodium cellare</name>
    <dbReference type="NCBI Taxonomy" id="395010"/>
    <lineage>
        <taxon>Eukaryota</taxon>
        <taxon>Fungi</taxon>
        <taxon>Dikarya</taxon>
        <taxon>Ascomycota</taxon>
        <taxon>Pezizomycotina</taxon>
        <taxon>Dothideomycetes</taxon>
        <taxon>Dothideomycetidae</taxon>
        <taxon>Mycosphaerellales</taxon>
        <taxon>Mycosphaerellaceae</taxon>
        <taxon>Zasmidium</taxon>
    </lineage>
</organism>
<dbReference type="EMBL" id="JAXOVC010000006">
    <property type="protein sequence ID" value="KAK4500692.1"/>
    <property type="molecule type" value="Genomic_DNA"/>
</dbReference>
<keyword evidence="1" id="KW-0175">Coiled coil</keyword>
<evidence type="ECO:0000313" key="4">
    <source>
        <dbReference type="Proteomes" id="UP001305779"/>
    </source>
</evidence>
<accession>A0ABR0EGQ5</accession>
<comment type="caution">
    <text evidence="3">The sequence shown here is derived from an EMBL/GenBank/DDBJ whole genome shotgun (WGS) entry which is preliminary data.</text>
</comment>
<evidence type="ECO:0000313" key="3">
    <source>
        <dbReference type="EMBL" id="KAK4500692.1"/>
    </source>
</evidence>
<gene>
    <name evidence="3" type="ORF">PRZ48_008881</name>
</gene>
<feature type="coiled-coil region" evidence="1">
    <location>
        <begin position="200"/>
        <end position="250"/>
    </location>
</feature>
<feature type="region of interest" description="Disordered" evidence="2">
    <location>
        <begin position="14"/>
        <end position="38"/>
    </location>
</feature>
<feature type="compositionally biased region" description="Basic and acidic residues" evidence="2">
    <location>
        <begin position="28"/>
        <end position="38"/>
    </location>
</feature>
<keyword evidence="4" id="KW-1185">Reference proteome</keyword>
<name>A0ABR0EGQ5_ZASCE</name>
<sequence>MCWISPHERYCAETDPRNDVPAASETYESSRARRKAMEEQPFPNSTFRTVMGGSDAFTTITDQRPQRLAARRMALTQQDELKDKKYGSDFTTTPIDQRLPRLTACNVALSQRSEIEKARDKLDMRERTVAWREAQVLEREKDLWIRERKLATAEAIEKLKKISAEDESIKPGVASLFGGSYKFPYFPTVLRTSDTAPQHAGFTTKEIEELEREIAKIQTDKQVGFTMEEIDELEKLIAKVERDENVAKCAEIGESANGNRRTIKSYFVTRPEPEDVAFKMTQREEIGAEIDRAGRGKEDDYEFVEDIVGKQEENGGKAGSVGAAKGFFRGMLDARLRKK</sequence>
<evidence type="ECO:0000256" key="1">
    <source>
        <dbReference type="SAM" id="Coils"/>
    </source>
</evidence>
<dbReference type="Proteomes" id="UP001305779">
    <property type="component" value="Unassembled WGS sequence"/>
</dbReference>
<evidence type="ECO:0000256" key="2">
    <source>
        <dbReference type="SAM" id="MobiDB-lite"/>
    </source>
</evidence>
<reference evidence="3 4" key="1">
    <citation type="journal article" date="2023" name="G3 (Bethesda)">
        <title>A chromosome-level genome assembly of Zasmidium syzygii isolated from banana leaves.</title>
        <authorList>
            <person name="van Westerhoven A.C."/>
            <person name="Mehrabi R."/>
            <person name="Talebi R."/>
            <person name="Steentjes M.B.F."/>
            <person name="Corcolon B."/>
            <person name="Chong P.A."/>
            <person name="Kema G.H.J."/>
            <person name="Seidl M.F."/>
        </authorList>
    </citation>
    <scope>NUCLEOTIDE SEQUENCE [LARGE SCALE GENOMIC DNA]</scope>
    <source>
        <strain evidence="3 4">P124</strain>
    </source>
</reference>
<protein>
    <submittedName>
        <fullName evidence="3">Uncharacterized protein</fullName>
    </submittedName>
</protein>